<keyword evidence="3" id="KW-1185">Reference proteome</keyword>
<reference evidence="3" key="1">
    <citation type="journal article" date="2019" name="Int. J. Syst. Evol. Microbiol.">
        <title>The Global Catalogue of Microorganisms (GCM) 10K type strain sequencing project: providing services to taxonomists for standard genome sequencing and annotation.</title>
        <authorList>
            <consortium name="The Broad Institute Genomics Platform"/>
            <consortium name="The Broad Institute Genome Sequencing Center for Infectious Disease"/>
            <person name="Wu L."/>
            <person name="Ma J."/>
        </authorList>
    </citation>
    <scope>NUCLEOTIDE SEQUENCE [LARGE SCALE GENOMIC DNA]</scope>
    <source>
        <strain evidence="3">JCM 9687</strain>
    </source>
</reference>
<feature type="domain" description="DUF5753" evidence="1">
    <location>
        <begin position="73"/>
        <end position="252"/>
    </location>
</feature>
<comment type="caution">
    <text evidence="2">The sequence shown here is derived from an EMBL/GenBank/DDBJ whole genome shotgun (WGS) entry which is preliminary data.</text>
</comment>
<evidence type="ECO:0000259" key="1">
    <source>
        <dbReference type="Pfam" id="PF19054"/>
    </source>
</evidence>
<evidence type="ECO:0000313" key="3">
    <source>
        <dbReference type="Proteomes" id="UP001500483"/>
    </source>
</evidence>
<proteinExistence type="predicted"/>
<dbReference type="EMBL" id="BAAAYK010000038">
    <property type="protein sequence ID" value="GAA3361046.1"/>
    <property type="molecule type" value="Genomic_DNA"/>
</dbReference>
<sequence>MRARDIAARLRCGQGKIAHMESMRNAISGPDLEIMLPFLGVPAERIDWYLRLAEVAEQKGWWDGNQAIPEWFSLYVGLEWGASEIREWDLGFVPGILQTRGYADAVLRDGSSAPKSHLEKQAEARLRRRDVLARDGERLALHAIIDESALRREVGSQEVMFEQVEELAKLCTTPQVTLQVMALGGGPHRGQLGSFHLVDFANADDPGVVYVENQSGGSCLEEPDVVEVFRHVFDELTMKALSISETEAFLRRLAKDFA</sequence>
<protein>
    <submittedName>
        <fullName evidence="2">Helix-turn-helix transcriptional regulator</fullName>
    </submittedName>
</protein>
<dbReference type="Proteomes" id="UP001500483">
    <property type="component" value="Unassembled WGS sequence"/>
</dbReference>
<name>A0ABP6RV28_9PSEU</name>
<organism evidence="2 3">
    <name type="scientific">Saccharopolyspora gregorii</name>
    <dbReference type="NCBI Taxonomy" id="33914"/>
    <lineage>
        <taxon>Bacteria</taxon>
        <taxon>Bacillati</taxon>
        <taxon>Actinomycetota</taxon>
        <taxon>Actinomycetes</taxon>
        <taxon>Pseudonocardiales</taxon>
        <taxon>Pseudonocardiaceae</taxon>
        <taxon>Saccharopolyspora</taxon>
    </lineage>
</organism>
<dbReference type="Pfam" id="PF19054">
    <property type="entry name" value="DUF5753"/>
    <property type="match status" value="1"/>
</dbReference>
<evidence type="ECO:0000313" key="2">
    <source>
        <dbReference type="EMBL" id="GAA3361046.1"/>
    </source>
</evidence>
<dbReference type="InterPro" id="IPR043917">
    <property type="entry name" value="DUF5753"/>
</dbReference>
<gene>
    <name evidence="2" type="ORF">GCM10020366_43470</name>
</gene>
<accession>A0ABP6RV28</accession>